<dbReference type="SUPFAM" id="SSF57440">
    <property type="entry name" value="Kringle-like"/>
    <property type="match status" value="1"/>
</dbReference>
<accession>A0A4C1SN38</accession>
<dbReference type="Gene3D" id="2.40.20.10">
    <property type="entry name" value="Plasminogen Kringle 4"/>
    <property type="match status" value="1"/>
</dbReference>
<name>A0A4C1SN38_EUMVA</name>
<dbReference type="STRING" id="151549.A0A4C1SN38"/>
<dbReference type="InterPro" id="IPR038178">
    <property type="entry name" value="Kringle_sf"/>
</dbReference>
<dbReference type="AlphaFoldDB" id="A0A4C1SN38"/>
<keyword evidence="4" id="KW-0675">Receptor</keyword>
<feature type="domain" description="Kringle" evidence="3">
    <location>
        <begin position="117"/>
        <end position="166"/>
    </location>
</feature>
<evidence type="ECO:0000256" key="2">
    <source>
        <dbReference type="ARBA" id="ARBA00023157"/>
    </source>
</evidence>
<dbReference type="InterPro" id="IPR013806">
    <property type="entry name" value="Kringle-like"/>
</dbReference>
<evidence type="ECO:0000313" key="4">
    <source>
        <dbReference type="EMBL" id="GBP03326.1"/>
    </source>
</evidence>
<sequence length="169" mass="19342">MGIENHITNYSRLKRFLEKTGKEQKLAIKRKSSVTYADVFSGEIISKYPPTRESENLRRICRDECELLENELCQKEYAIAKRHPVIGQKLPLEDCSHLPRHSDCSTIGIAIDVDPSQTCYWEDGSGYRGTLAVSISGKSCLRWSWLMKEISDFPELGTKLLQVIKELFS</sequence>
<dbReference type="GO" id="GO:0016301">
    <property type="term" value="F:kinase activity"/>
    <property type="evidence" value="ECO:0007669"/>
    <property type="project" value="UniProtKB-KW"/>
</dbReference>
<dbReference type="SMART" id="SM00130">
    <property type="entry name" value="KR"/>
    <property type="match status" value="1"/>
</dbReference>
<keyword evidence="4" id="KW-0472">Membrane</keyword>
<dbReference type="InterPro" id="IPR000001">
    <property type="entry name" value="Kringle"/>
</dbReference>
<proteinExistence type="predicted"/>
<dbReference type="InterPro" id="IPR036790">
    <property type="entry name" value="Frizzled_dom_sf"/>
</dbReference>
<keyword evidence="1" id="KW-0420">Kringle</keyword>
<keyword evidence="4" id="KW-0418">Kinase</keyword>
<comment type="caution">
    <text evidence="4">The sequence shown here is derived from an EMBL/GenBank/DDBJ whole genome shotgun (WGS) entry which is preliminary data.</text>
</comment>
<keyword evidence="5" id="KW-1185">Reference proteome</keyword>
<dbReference type="Proteomes" id="UP000299102">
    <property type="component" value="Unassembled WGS sequence"/>
</dbReference>
<evidence type="ECO:0000256" key="1">
    <source>
        <dbReference type="ARBA" id="ARBA00022572"/>
    </source>
</evidence>
<gene>
    <name evidence="4" type="primary">Ror</name>
    <name evidence="4" type="ORF">EVAR_69879_1</name>
</gene>
<evidence type="ECO:0000259" key="3">
    <source>
        <dbReference type="SMART" id="SM00130"/>
    </source>
</evidence>
<evidence type="ECO:0000313" key="5">
    <source>
        <dbReference type="Proteomes" id="UP000299102"/>
    </source>
</evidence>
<dbReference type="EMBL" id="BGZK01003647">
    <property type="protein sequence ID" value="GBP03326.1"/>
    <property type="molecule type" value="Genomic_DNA"/>
</dbReference>
<dbReference type="OrthoDB" id="10005095at2759"/>
<keyword evidence="4" id="KW-0812">Transmembrane</keyword>
<keyword evidence="2" id="KW-1015">Disulfide bond</keyword>
<keyword evidence="4" id="KW-0808">Transferase</keyword>
<protein>
    <submittedName>
        <fullName evidence="4">Tyrosine-protein kinase transmembrane receptor Ror</fullName>
    </submittedName>
</protein>
<dbReference type="Gene3D" id="1.10.2000.10">
    <property type="entry name" value="Frizzled cysteine-rich domain"/>
    <property type="match status" value="1"/>
</dbReference>
<reference evidence="4 5" key="1">
    <citation type="journal article" date="2019" name="Commun. Biol.">
        <title>The bagworm genome reveals a unique fibroin gene that provides high tensile strength.</title>
        <authorList>
            <person name="Kono N."/>
            <person name="Nakamura H."/>
            <person name="Ohtoshi R."/>
            <person name="Tomita M."/>
            <person name="Numata K."/>
            <person name="Arakawa K."/>
        </authorList>
    </citation>
    <scope>NUCLEOTIDE SEQUENCE [LARGE SCALE GENOMIC DNA]</scope>
</reference>
<organism evidence="4 5">
    <name type="scientific">Eumeta variegata</name>
    <name type="common">Bagworm moth</name>
    <name type="synonym">Eumeta japonica</name>
    <dbReference type="NCBI Taxonomy" id="151549"/>
    <lineage>
        <taxon>Eukaryota</taxon>
        <taxon>Metazoa</taxon>
        <taxon>Ecdysozoa</taxon>
        <taxon>Arthropoda</taxon>
        <taxon>Hexapoda</taxon>
        <taxon>Insecta</taxon>
        <taxon>Pterygota</taxon>
        <taxon>Neoptera</taxon>
        <taxon>Endopterygota</taxon>
        <taxon>Lepidoptera</taxon>
        <taxon>Glossata</taxon>
        <taxon>Ditrysia</taxon>
        <taxon>Tineoidea</taxon>
        <taxon>Psychidae</taxon>
        <taxon>Oiketicinae</taxon>
        <taxon>Eumeta</taxon>
    </lineage>
</organism>